<dbReference type="GO" id="GO:0061503">
    <property type="term" value="F:tRNA threonylcarbamoyladenosine dehydratase"/>
    <property type="evidence" value="ECO:0007669"/>
    <property type="project" value="TreeGrafter"/>
</dbReference>
<proteinExistence type="predicted"/>
<reference evidence="2" key="1">
    <citation type="submission" date="2020-08" db="EMBL/GenBank/DDBJ databases">
        <title>Genome public.</title>
        <authorList>
            <person name="Liu C."/>
            <person name="Sun Q."/>
        </authorList>
    </citation>
    <scope>NUCLEOTIDE SEQUENCE</scope>
    <source>
        <strain evidence="2">NSJ-24</strain>
    </source>
</reference>
<dbReference type="EMBL" id="JACRTA010000002">
    <property type="protein sequence ID" value="MBC8568190.1"/>
    <property type="molecule type" value="Genomic_DNA"/>
</dbReference>
<protein>
    <submittedName>
        <fullName evidence="2">Sulfur carrier protein ThiS adenylyltransferase ThiF</fullName>
    </submittedName>
</protein>
<dbReference type="RefSeq" id="WP_187525155.1">
    <property type="nucleotide sequence ID" value="NZ_JACRTA010000002.1"/>
</dbReference>
<dbReference type="SUPFAM" id="SSF69572">
    <property type="entry name" value="Activating enzymes of the ubiquitin-like proteins"/>
    <property type="match status" value="1"/>
</dbReference>
<organism evidence="2 3">
    <name type="scientific">Lentihominibacter hominis</name>
    <dbReference type="NCBI Taxonomy" id="2763645"/>
    <lineage>
        <taxon>Bacteria</taxon>
        <taxon>Bacillati</taxon>
        <taxon>Bacillota</taxon>
        <taxon>Clostridia</taxon>
        <taxon>Peptostreptococcales</taxon>
        <taxon>Anaerovoracaceae</taxon>
        <taxon>Lentihominibacter</taxon>
    </lineage>
</organism>
<accession>A0A926E5H2</accession>
<dbReference type="GO" id="GO:0016779">
    <property type="term" value="F:nucleotidyltransferase activity"/>
    <property type="evidence" value="ECO:0007669"/>
    <property type="project" value="UniProtKB-KW"/>
</dbReference>
<dbReference type="PANTHER" id="PTHR43267:SF3">
    <property type="entry name" value="THIF PROTEIN"/>
    <property type="match status" value="1"/>
</dbReference>
<dbReference type="GO" id="GO:0008641">
    <property type="term" value="F:ubiquitin-like modifier activating enzyme activity"/>
    <property type="evidence" value="ECO:0007669"/>
    <property type="project" value="InterPro"/>
</dbReference>
<dbReference type="NCBIfam" id="TIGR02354">
    <property type="entry name" value="thiF_fam2"/>
    <property type="match status" value="1"/>
</dbReference>
<dbReference type="Gene3D" id="3.40.50.720">
    <property type="entry name" value="NAD(P)-binding Rossmann-like Domain"/>
    <property type="match status" value="1"/>
</dbReference>
<feature type="domain" description="THIF-type NAD/FAD binding fold" evidence="1">
    <location>
        <begin position="15"/>
        <end position="208"/>
    </location>
</feature>
<dbReference type="InterPro" id="IPR000594">
    <property type="entry name" value="ThiF_NAD_FAD-bd"/>
</dbReference>
<dbReference type="InterPro" id="IPR045886">
    <property type="entry name" value="ThiF/MoeB/HesA"/>
</dbReference>
<evidence type="ECO:0000259" key="1">
    <source>
        <dbReference type="Pfam" id="PF00899"/>
    </source>
</evidence>
<name>A0A926E5H2_9FIRM</name>
<dbReference type="AlphaFoldDB" id="A0A926E5H2"/>
<dbReference type="GO" id="GO:0061504">
    <property type="term" value="P:cyclic threonylcarbamoyladenosine biosynthetic process"/>
    <property type="evidence" value="ECO:0007669"/>
    <property type="project" value="TreeGrafter"/>
</dbReference>
<dbReference type="NCBIfam" id="NF006395">
    <property type="entry name" value="PRK08644.1"/>
    <property type="match status" value="1"/>
</dbReference>
<evidence type="ECO:0000313" key="2">
    <source>
        <dbReference type="EMBL" id="MBC8568190.1"/>
    </source>
</evidence>
<keyword evidence="3" id="KW-1185">Reference proteome</keyword>
<dbReference type="InterPro" id="IPR035985">
    <property type="entry name" value="Ubiquitin-activating_enz"/>
</dbReference>
<sequence>MIPSREEMRRELDRRHGKVLQDRFADASVAICGLGGLGSNVATALARAGVGHLHLIDFDRVDISNLNRQQYMAHQPGVFKTEALKENLLMIAPYVKVTVDTVRITEENIRRLLRNDDIICEAFDVAEAKAMLANFILENMPEKYLVSGSGMAGILSSNTIRTRKVTEKFYLCGDEISDADKGDGLFSSRVMICAAHQANMIMRIIAGKYDV</sequence>
<dbReference type="Proteomes" id="UP000610862">
    <property type="component" value="Unassembled WGS sequence"/>
</dbReference>
<evidence type="ECO:0000313" key="3">
    <source>
        <dbReference type="Proteomes" id="UP000610862"/>
    </source>
</evidence>
<gene>
    <name evidence="2" type="primary">thiF</name>
    <name evidence="2" type="ORF">H8692_05345</name>
</gene>
<dbReference type="InterPro" id="IPR012729">
    <property type="entry name" value="ThiF_fam2"/>
</dbReference>
<keyword evidence="2" id="KW-0548">Nucleotidyltransferase</keyword>
<dbReference type="Pfam" id="PF00899">
    <property type="entry name" value="ThiF"/>
    <property type="match status" value="1"/>
</dbReference>
<dbReference type="PANTHER" id="PTHR43267">
    <property type="entry name" value="TRNA THREONYLCARBAMOYLADENOSINE DEHYDRATASE"/>
    <property type="match status" value="1"/>
</dbReference>
<comment type="caution">
    <text evidence="2">The sequence shown here is derived from an EMBL/GenBank/DDBJ whole genome shotgun (WGS) entry which is preliminary data.</text>
</comment>
<keyword evidence="2" id="KW-0808">Transferase</keyword>